<comment type="caution">
    <text evidence="1">The sequence shown here is derived from an EMBL/GenBank/DDBJ whole genome shotgun (WGS) entry which is preliminary data.</text>
</comment>
<dbReference type="EMBL" id="AOIA01000091">
    <property type="protein sequence ID" value="ELY60982.1"/>
    <property type="molecule type" value="Genomic_DNA"/>
</dbReference>
<evidence type="ECO:0000313" key="1">
    <source>
        <dbReference type="EMBL" id="ELY60982.1"/>
    </source>
</evidence>
<proteinExistence type="predicted"/>
<dbReference type="OrthoDB" id="328941at2157"/>
<accession>L9XH95</accession>
<sequence>MIEATYDIDVDAHEDSVGAYVAALQSAFVDLMVENEGLISTLDELYDEAREQVYGVSTSS</sequence>
<dbReference type="Proteomes" id="UP000011531">
    <property type="component" value="Unassembled WGS sequence"/>
</dbReference>
<dbReference type="AlphaFoldDB" id="L9XH95"/>
<dbReference type="RefSeq" id="WP_008422753.1">
    <property type="nucleotide sequence ID" value="NZ_AOIA01000091.1"/>
</dbReference>
<evidence type="ECO:0000313" key="2">
    <source>
        <dbReference type="Proteomes" id="UP000011531"/>
    </source>
</evidence>
<name>L9XH95_9EURY</name>
<organism evidence="1 2">
    <name type="scientific">Natronococcus jeotgali DSM 18795</name>
    <dbReference type="NCBI Taxonomy" id="1227498"/>
    <lineage>
        <taxon>Archaea</taxon>
        <taxon>Methanobacteriati</taxon>
        <taxon>Methanobacteriota</taxon>
        <taxon>Stenosarchaea group</taxon>
        <taxon>Halobacteria</taxon>
        <taxon>Halobacteriales</taxon>
        <taxon>Natrialbaceae</taxon>
        <taxon>Natronococcus</taxon>
    </lineage>
</organism>
<protein>
    <submittedName>
        <fullName evidence="1">Uncharacterized protein</fullName>
    </submittedName>
</protein>
<reference evidence="1 2" key="1">
    <citation type="journal article" date="2014" name="PLoS Genet.">
        <title>Phylogenetically driven sequencing of extremely halophilic archaea reveals strategies for static and dynamic osmo-response.</title>
        <authorList>
            <person name="Becker E.A."/>
            <person name="Seitzer P.M."/>
            <person name="Tritt A."/>
            <person name="Larsen D."/>
            <person name="Krusor M."/>
            <person name="Yao A.I."/>
            <person name="Wu D."/>
            <person name="Madern D."/>
            <person name="Eisen J.A."/>
            <person name="Darling A.E."/>
            <person name="Facciotti M.T."/>
        </authorList>
    </citation>
    <scope>NUCLEOTIDE SEQUENCE [LARGE SCALE GENOMIC DNA]</scope>
    <source>
        <strain evidence="1 2">DSM 18795</strain>
    </source>
</reference>
<keyword evidence="2" id="KW-1185">Reference proteome</keyword>
<gene>
    <name evidence="1" type="ORF">C492_09580</name>
</gene>